<reference evidence="1" key="1">
    <citation type="journal article" date="2021" name="Proc. Natl. Acad. Sci. U.S.A.">
        <title>A Catalog of Tens of Thousands of Viruses from Human Metagenomes Reveals Hidden Associations with Chronic Diseases.</title>
        <authorList>
            <person name="Tisza M.J."/>
            <person name="Buck C.B."/>
        </authorList>
    </citation>
    <scope>NUCLEOTIDE SEQUENCE</scope>
    <source>
        <strain evidence="1">Ct6ro14</strain>
    </source>
</reference>
<name>A0A8S5MJS5_9CAUD</name>
<protein>
    <submittedName>
        <fullName evidence="1">Uncharacterized protein</fullName>
    </submittedName>
</protein>
<organism evidence="1">
    <name type="scientific">Siphoviridae sp. ct6ro14</name>
    <dbReference type="NCBI Taxonomy" id="2826300"/>
    <lineage>
        <taxon>Viruses</taxon>
        <taxon>Duplodnaviria</taxon>
        <taxon>Heunggongvirae</taxon>
        <taxon>Uroviricota</taxon>
        <taxon>Caudoviricetes</taxon>
    </lineage>
</organism>
<evidence type="ECO:0000313" key="1">
    <source>
        <dbReference type="EMBL" id="DAD82498.1"/>
    </source>
</evidence>
<proteinExistence type="predicted"/>
<sequence>MGKKYRREALLQDRRFAKYQKDFLSVVLRKEEYTMAEAEKAVKAFFEKE</sequence>
<dbReference type="EMBL" id="BK014920">
    <property type="protein sequence ID" value="DAD82498.1"/>
    <property type="molecule type" value="Genomic_DNA"/>
</dbReference>
<accession>A0A8S5MJS5</accession>